<keyword evidence="2" id="KW-1185">Reference proteome</keyword>
<dbReference type="SUPFAM" id="SSF53474">
    <property type="entry name" value="alpha/beta-Hydrolases"/>
    <property type="match status" value="1"/>
</dbReference>
<dbReference type="EMBL" id="CP001931">
    <property type="protein sequence ID" value="ADC89104.1"/>
    <property type="molecule type" value="Genomic_DNA"/>
</dbReference>
<dbReference type="OrthoDB" id="128799at2"/>
<accession>D3SPL7</accession>
<name>D3SPL7_THEAH</name>
<dbReference type="Gene3D" id="3.40.50.1820">
    <property type="entry name" value="alpha/beta hydrolase"/>
    <property type="match status" value="1"/>
</dbReference>
<dbReference type="Proteomes" id="UP000002043">
    <property type="component" value="Chromosome"/>
</dbReference>
<reference evidence="2" key="1">
    <citation type="journal article" date="2010" name="Stand. Genomic Sci.">
        <title>Complete genome sequence of Thermocrinis albus type strain (HI 11/12T).</title>
        <authorList>
            <person name="Wirth R."/>
            <person name="Sikorski J."/>
            <person name="Brambilla E."/>
            <person name="Misra M."/>
            <person name="Lapidus A."/>
            <person name="Copeland A."/>
            <person name="Nolan M."/>
            <person name="Lucas S."/>
            <person name="Chen F."/>
            <person name="Tice H."/>
            <person name="Cheng J.F."/>
            <person name="Han C."/>
            <person name="Detter J.C."/>
            <person name="Tapia R."/>
            <person name="Bruce D."/>
            <person name="Goodwin L."/>
            <person name="Pitluck S."/>
            <person name="Pati A."/>
            <person name="Anderson I."/>
            <person name="Ivanova N."/>
            <person name="Mavromatis K."/>
            <person name="Mikhailova N."/>
            <person name="Chen A."/>
            <person name="Palaniappan K."/>
            <person name="Bilek Y."/>
            <person name="Hader T."/>
            <person name="Land M."/>
            <person name="Hauser L."/>
            <person name="Chang Y.J."/>
            <person name="Jeffries C.D."/>
            <person name="Tindall B.J."/>
            <person name="Rohde M."/>
            <person name="Goker M."/>
            <person name="Bristow J."/>
            <person name="Eisen J.A."/>
            <person name="Markowitz V."/>
            <person name="Hugenholtz P."/>
            <person name="Kyrpides N.C."/>
            <person name="Klenk H.P."/>
        </authorList>
    </citation>
    <scope>NUCLEOTIDE SEQUENCE [LARGE SCALE GENOMIC DNA]</scope>
    <source>
        <strain evidence="2">DSM 14484 / JCM 11386 / HI 11/12</strain>
    </source>
</reference>
<proteinExistence type="predicted"/>
<gene>
    <name evidence="1" type="ordered locus">Thal_0470</name>
</gene>
<protein>
    <submittedName>
        <fullName evidence="1">Uncharacterized protein</fullName>
    </submittedName>
</protein>
<dbReference type="HOGENOM" id="CLU_1214309_0_0_0"/>
<sequence length="228" mass="26437">MFLLRKRETPSVLVHLHGFASDITSRKVKLLYQLSEERSFSFLAMDMEYHKTTTTQVLQFLHTVLLGLSVEFGEIILSGSSHGAYVVLNYLRFYPLPKVKKAFLFAPSYSTLALILRDAGYQKSERWLRGEEDLTLEDCHEGQSITINRNFAVDIMERGYEILVEDTVNFPQDPPAQLYITHGVYDDVVPVDHSRIFVKKVRVTQYKEVEDDHSLTKTFRETVEEWLP</sequence>
<organism evidence="1 2">
    <name type="scientific">Thermocrinis albus (strain DSM 14484 / JCM 11386 / HI 11/12)</name>
    <dbReference type="NCBI Taxonomy" id="638303"/>
    <lineage>
        <taxon>Bacteria</taxon>
        <taxon>Pseudomonadati</taxon>
        <taxon>Aquificota</taxon>
        <taxon>Aquificia</taxon>
        <taxon>Aquificales</taxon>
        <taxon>Aquificaceae</taxon>
        <taxon>Thermocrinis</taxon>
    </lineage>
</organism>
<dbReference type="RefSeq" id="WP_012991511.1">
    <property type="nucleotide sequence ID" value="NC_013894.1"/>
</dbReference>
<dbReference type="STRING" id="638303.Thal_0470"/>
<dbReference type="AlphaFoldDB" id="D3SPL7"/>
<dbReference type="eggNOG" id="COG1073">
    <property type="taxonomic scope" value="Bacteria"/>
</dbReference>
<evidence type="ECO:0000313" key="2">
    <source>
        <dbReference type="Proteomes" id="UP000002043"/>
    </source>
</evidence>
<evidence type="ECO:0000313" key="1">
    <source>
        <dbReference type="EMBL" id="ADC89104.1"/>
    </source>
</evidence>
<dbReference type="KEGG" id="tal:Thal_0470"/>
<dbReference type="InterPro" id="IPR029058">
    <property type="entry name" value="AB_hydrolase_fold"/>
</dbReference>